<evidence type="ECO:0000256" key="1">
    <source>
        <dbReference type="ARBA" id="ARBA00010211"/>
    </source>
</evidence>
<dbReference type="RefSeq" id="WP_345067864.1">
    <property type="nucleotide sequence ID" value="NZ_BAABCN010000008.1"/>
</dbReference>
<evidence type="ECO:0000313" key="5">
    <source>
        <dbReference type="Proteomes" id="UP001501803"/>
    </source>
</evidence>
<evidence type="ECO:0000259" key="3">
    <source>
        <dbReference type="Pfam" id="PF01557"/>
    </source>
</evidence>
<dbReference type="PANTHER" id="PTHR42796:SF4">
    <property type="entry name" value="FUMARYLACETOACETATE HYDROLASE DOMAIN-CONTAINING PROTEIN 2A"/>
    <property type="match status" value="1"/>
</dbReference>
<name>A0ABP7KQI2_9MICO</name>
<dbReference type="PANTHER" id="PTHR42796">
    <property type="entry name" value="FUMARYLACETOACETATE HYDROLASE DOMAIN-CONTAINING PROTEIN 2A-RELATED"/>
    <property type="match status" value="1"/>
</dbReference>
<comment type="caution">
    <text evidence="4">The sequence shown here is derived from an EMBL/GenBank/DDBJ whole genome shotgun (WGS) entry which is preliminary data.</text>
</comment>
<sequence length="302" mass="32104">MKLVGFRLPGEDRIRVARLEGSTLTVVTDVVGFWQDPSGWTASGPAAGAETFDLTEVELAPAVLPSARVICVGLNYRAHAAEGSFRDEVLPPYPTLFARWTASLSVSGNPAPIPSDEDGLDWEGEIAAFIGSTLVDADSDTARKAVIGYAAFNDLTSRKAQKLTSQWILGKNGDNSGPLGPIVTVDEVGDLREGLRVQTRVNGTVVQDGNTRDMIYELGEVLAFISRTFTLNPGDIICTGTPAGVGYARTPPWLLHPGDTVEVEVERIGTVTTPIVGNDYRYGSSAAASVRSEASVAIRVAQ</sequence>
<dbReference type="EMBL" id="BAABCN010000008">
    <property type="protein sequence ID" value="GAA3884506.1"/>
    <property type="molecule type" value="Genomic_DNA"/>
</dbReference>
<dbReference type="InterPro" id="IPR036663">
    <property type="entry name" value="Fumarylacetoacetase_C_sf"/>
</dbReference>
<protein>
    <submittedName>
        <fullName evidence="4">Fumarylacetoacetate hydrolase family protein</fullName>
    </submittedName>
</protein>
<reference evidence="5" key="1">
    <citation type="journal article" date="2019" name="Int. J. Syst. Evol. Microbiol.">
        <title>The Global Catalogue of Microorganisms (GCM) 10K type strain sequencing project: providing services to taxonomists for standard genome sequencing and annotation.</title>
        <authorList>
            <consortium name="The Broad Institute Genomics Platform"/>
            <consortium name="The Broad Institute Genome Sequencing Center for Infectious Disease"/>
            <person name="Wu L."/>
            <person name="Ma J."/>
        </authorList>
    </citation>
    <scope>NUCLEOTIDE SEQUENCE [LARGE SCALE GENOMIC DNA]</scope>
    <source>
        <strain evidence="5">JCM 17021</strain>
    </source>
</reference>
<keyword evidence="4" id="KW-0378">Hydrolase</keyword>
<keyword evidence="5" id="KW-1185">Reference proteome</keyword>
<accession>A0ABP7KQI2</accession>
<dbReference type="GO" id="GO:0016787">
    <property type="term" value="F:hydrolase activity"/>
    <property type="evidence" value="ECO:0007669"/>
    <property type="project" value="UniProtKB-KW"/>
</dbReference>
<organism evidence="4 5">
    <name type="scientific">Leifsonia kafniensis</name>
    <dbReference type="NCBI Taxonomy" id="475957"/>
    <lineage>
        <taxon>Bacteria</taxon>
        <taxon>Bacillati</taxon>
        <taxon>Actinomycetota</taxon>
        <taxon>Actinomycetes</taxon>
        <taxon>Micrococcales</taxon>
        <taxon>Microbacteriaceae</taxon>
        <taxon>Leifsonia</taxon>
    </lineage>
</organism>
<evidence type="ECO:0000256" key="2">
    <source>
        <dbReference type="ARBA" id="ARBA00022723"/>
    </source>
</evidence>
<keyword evidence="2" id="KW-0479">Metal-binding</keyword>
<evidence type="ECO:0000313" key="4">
    <source>
        <dbReference type="EMBL" id="GAA3884506.1"/>
    </source>
</evidence>
<dbReference type="SUPFAM" id="SSF56529">
    <property type="entry name" value="FAH"/>
    <property type="match status" value="1"/>
</dbReference>
<dbReference type="InterPro" id="IPR051121">
    <property type="entry name" value="FAH"/>
</dbReference>
<dbReference type="InterPro" id="IPR011234">
    <property type="entry name" value="Fumarylacetoacetase-like_C"/>
</dbReference>
<dbReference type="Gene3D" id="3.90.850.10">
    <property type="entry name" value="Fumarylacetoacetase-like, C-terminal domain"/>
    <property type="match status" value="1"/>
</dbReference>
<feature type="domain" description="Fumarylacetoacetase-like C-terminal" evidence="3">
    <location>
        <begin position="69"/>
        <end position="275"/>
    </location>
</feature>
<gene>
    <name evidence="4" type="ORF">GCM10022381_28370</name>
</gene>
<dbReference type="Pfam" id="PF01557">
    <property type="entry name" value="FAA_hydrolase"/>
    <property type="match status" value="1"/>
</dbReference>
<proteinExistence type="inferred from homology"/>
<dbReference type="Proteomes" id="UP001501803">
    <property type="component" value="Unassembled WGS sequence"/>
</dbReference>
<comment type="similarity">
    <text evidence="1">Belongs to the FAH family.</text>
</comment>